<keyword evidence="6" id="KW-0732">Signal</keyword>
<comment type="similarity">
    <text evidence="2 10">Belongs to the LolA family.</text>
</comment>
<dbReference type="Proteomes" id="UP000245212">
    <property type="component" value="Unassembled WGS sequence"/>
</dbReference>
<proteinExistence type="inferred from homology"/>
<gene>
    <name evidence="10" type="primary">lolA</name>
    <name evidence="11" type="ORF">DD235_03175</name>
</gene>
<dbReference type="HAMAP" id="MF_00240">
    <property type="entry name" value="LolA"/>
    <property type="match status" value="1"/>
</dbReference>
<evidence type="ECO:0000256" key="9">
    <source>
        <dbReference type="ARBA" id="ARBA00023186"/>
    </source>
</evidence>
<evidence type="ECO:0000256" key="2">
    <source>
        <dbReference type="ARBA" id="ARBA00007615"/>
    </source>
</evidence>
<evidence type="ECO:0000256" key="8">
    <source>
        <dbReference type="ARBA" id="ARBA00022927"/>
    </source>
</evidence>
<evidence type="ECO:0000256" key="7">
    <source>
        <dbReference type="ARBA" id="ARBA00022764"/>
    </source>
</evidence>
<dbReference type="Pfam" id="PF03548">
    <property type="entry name" value="LolA"/>
    <property type="match status" value="1"/>
</dbReference>
<evidence type="ECO:0000313" key="12">
    <source>
        <dbReference type="Proteomes" id="UP000245212"/>
    </source>
</evidence>
<protein>
    <recommendedName>
        <fullName evidence="4 10">Outer-membrane lipoprotein carrier protein</fullName>
    </recommendedName>
</protein>
<sequence length="220" mass="23973">MAHAQAQGAPAGELQVTEVVAGSGQVAQTQRQQGGDARALLQRFTSTVKTATGQFSQESRDPHGQSLSAMQTGRFSFERPGKFRWAVDQPFEQLILADGQQLYQYDPDLLQVSIRPMSQALGASPAALLFGSTSLEENFTLESQPARDGLVWLRATPRQTDAGFSHVDIGFGESLPEVLELLDAFGQKTRIRLSNIQVNPALSIEEFHFSAPDGVDVVRM</sequence>
<evidence type="ECO:0000256" key="6">
    <source>
        <dbReference type="ARBA" id="ARBA00022729"/>
    </source>
</evidence>
<comment type="subunit">
    <text evidence="3 10">Monomer.</text>
</comment>
<dbReference type="GO" id="GO:0044874">
    <property type="term" value="P:lipoprotein localization to outer membrane"/>
    <property type="evidence" value="ECO:0007669"/>
    <property type="project" value="UniProtKB-UniRule"/>
</dbReference>
<comment type="subcellular location">
    <subcellularLocation>
        <location evidence="1 10">Periplasm</location>
    </subcellularLocation>
</comment>
<evidence type="ECO:0000256" key="10">
    <source>
        <dbReference type="HAMAP-Rule" id="MF_00240"/>
    </source>
</evidence>
<dbReference type="Gene3D" id="2.50.20.10">
    <property type="entry name" value="Lipoprotein localisation LolA/LolB/LppX"/>
    <property type="match status" value="1"/>
</dbReference>
<dbReference type="PANTHER" id="PTHR35869">
    <property type="entry name" value="OUTER-MEMBRANE LIPOPROTEIN CARRIER PROTEIN"/>
    <property type="match status" value="1"/>
</dbReference>
<evidence type="ECO:0000256" key="4">
    <source>
        <dbReference type="ARBA" id="ARBA00014035"/>
    </source>
</evidence>
<keyword evidence="8 10" id="KW-0653">Protein transport</keyword>
<dbReference type="InterPro" id="IPR029046">
    <property type="entry name" value="LolA/LolB/LppX"/>
</dbReference>
<dbReference type="EMBL" id="QETA01000001">
    <property type="protein sequence ID" value="PWF25589.1"/>
    <property type="molecule type" value="Genomic_DNA"/>
</dbReference>
<evidence type="ECO:0000313" key="11">
    <source>
        <dbReference type="EMBL" id="PWF25589.1"/>
    </source>
</evidence>
<comment type="caution">
    <text evidence="11">The sequence shown here is derived from an EMBL/GenBank/DDBJ whole genome shotgun (WGS) entry which is preliminary data.</text>
</comment>
<reference evidence="12" key="1">
    <citation type="submission" date="2018-05" db="EMBL/GenBank/DDBJ databases">
        <authorList>
            <person name="Li Y."/>
        </authorList>
    </citation>
    <scope>NUCLEOTIDE SEQUENCE [LARGE SCALE GENOMIC DNA]</scope>
    <source>
        <strain evidence="12">3d-2-2</strain>
    </source>
</reference>
<keyword evidence="7 10" id="KW-0574">Periplasm</keyword>
<dbReference type="AlphaFoldDB" id="A0A2V1K7E2"/>
<keyword evidence="12" id="KW-1185">Reference proteome</keyword>
<dbReference type="InterPro" id="IPR018323">
    <property type="entry name" value="OM_lipoprot_carrier_LolA_Pbac"/>
</dbReference>
<dbReference type="GO" id="GO:0042953">
    <property type="term" value="P:lipoprotein transport"/>
    <property type="evidence" value="ECO:0007669"/>
    <property type="project" value="InterPro"/>
</dbReference>
<organism evidence="11 12">
    <name type="scientific">Corticimicrobacter populi</name>
    <dbReference type="NCBI Taxonomy" id="2175229"/>
    <lineage>
        <taxon>Bacteria</taxon>
        <taxon>Pseudomonadati</taxon>
        <taxon>Pseudomonadota</taxon>
        <taxon>Betaproteobacteria</taxon>
        <taxon>Burkholderiales</taxon>
        <taxon>Alcaligenaceae</taxon>
        <taxon>Corticimicrobacter</taxon>
    </lineage>
</organism>
<accession>A0A2V1K7E2</accession>
<keyword evidence="5 10" id="KW-0813">Transport</keyword>
<keyword evidence="9 10" id="KW-0143">Chaperone</keyword>
<name>A0A2V1K7E2_9BURK</name>
<dbReference type="CDD" id="cd16325">
    <property type="entry name" value="LolA"/>
    <property type="match status" value="1"/>
</dbReference>
<dbReference type="SUPFAM" id="SSF89392">
    <property type="entry name" value="Prokaryotic lipoproteins and lipoprotein localization factors"/>
    <property type="match status" value="1"/>
</dbReference>
<keyword evidence="11" id="KW-0449">Lipoprotein</keyword>
<evidence type="ECO:0000256" key="1">
    <source>
        <dbReference type="ARBA" id="ARBA00004418"/>
    </source>
</evidence>
<dbReference type="PANTHER" id="PTHR35869:SF1">
    <property type="entry name" value="OUTER-MEMBRANE LIPOPROTEIN CARRIER PROTEIN"/>
    <property type="match status" value="1"/>
</dbReference>
<dbReference type="GO" id="GO:0030288">
    <property type="term" value="C:outer membrane-bounded periplasmic space"/>
    <property type="evidence" value="ECO:0007669"/>
    <property type="project" value="TreeGrafter"/>
</dbReference>
<evidence type="ECO:0000256" key="5">
    <source>
        <dbReference type="ARBA" id="ARBA00022448"/>
    </source>
</evidence>
<evidence type="ECO:0000256" key="3">
    <source>
        <dbReference type="ARBA" id="ARBA00011245"/>
    </source>
</evidence>
<dbReference type="InterPro" id="IPR004564">
    <property type="entry name" value="OM_lipoprot_carrier_LolA-like"/>
</dbReference>
<comment type="function">
    <text evidence="10">Participates in the translocation of lipoproteins from the inner membrane to the outer membrane. Only forms a complex with a lipoprotein if the residue after the N-terminal Cys is not an aspartate (The Asp acts as a targeting signal to indicate that the lipoprotein should stay in the inner membrane).</text>
</comment>